<evidence type="ECO:0000313" key="3">
    <source>
        <dbReference type="EMBL" id="RRJ91237.1"/>
    </source>
</evidence>
<comment type="similarity">
    <text evidence="1">Belongs to the transposase IS21/IS408/IS1162 family.</text>
</comment>
<dbReference type="InterPro" id="IPR036397">
    <property type="entry name" value="RNaseH_sf"/>
</dbReference>
<evidence type="ECO:0000256" key="1">
    <source>
        <dbReference type="ARBA" id="ARBA00009277"/>
    </source>
</evidence>
<keyword evidence="4" id="KW-1185">Reference proteome</keyword>
<reference evidence="3 4" key="1">
    <citation type="submission" date="2018-11" db="EMBL/GenBank/DDBJ databases">
        <title>Flavobacterium sp. nov., YIM 102701-2 draft genome.</title>
        <authorList>
            <person name="Li G."/>
            <person name="Jiang Y."/>
        </authorList>
    </citation>
    <scope>NUCLEOTIDE SEQUENCE [LARGE SCALE GENOMIC DNA]</scope>
    <source>
        <strain evidence="3 4">YIM 102701-2</strain>
    </source>
</reference>
<gene>
    <name evidence="3" type="ORF">EG240_06955</name>
</gene>
<sequence length="515" mass="60488">MANHKIDMLQIKQLLRLHSNGESKLSISNRLGLSRNTVRKYIGLFHAYQLTFDELSDLSIEEVEDLFETRELLPDSRESVAKNFFPYVSKELKKTGVTRYLLWQEYKEKYPEGYSYAQFCHHYRSWSLRITPSYHMEHKVGDKMFVDYTGKKLSIIDRNTGEIQEVEVFVSILGSSRLTYVEASLSQKKGDFIASLVNTLVFYAGVPAAIVPDNLKSAVKKSHRYEPEIADSLQDFALYHNTTILPARAYHPKDKALVENAVKIVYRRIFAPLRNKQFFDLKSLNEAIFELLEIHNNQPLKKEKISRRALFEEIERSELMPLPEIRYQPKDFSRGTVQKNSHVYLGKDKHYYSVPFAYIGKKVQLMYSQNVVEIYHKERRIAFHERIYAKHSYTTKKEHIPSSYQYLSEWNPNKFISWARTIGEHTEHYIAKVLEKKQHPEQSYKSCTGILSLAKKVGEIRLENACKRAADYGKYNYKSILDIINKGLDQFHEDDFYQENKLPKHRNIRGGKYYE</sequence>
<accession>A0A3P3WA74</accession>
<dbReference type="SUPFAM" id="SSF53098">
    <property type="entry name" value="Ribonuclease H-like"/>
    <property type="match status" value="1"/>
</dbReference>
<dbReference type="Pfam" id="PF22483">
    <property type="entry name" value="Mu-transpos_C_2"/>
    <property type="match status" value="1"/>
</dbReference>
<dbReference type="AlphaFoldDB" id="A0A3P3WA74"/>
<dbReference type="PANTHER" id="PTHR35004:SF8">
    <property type="entry name" value="TRANSPOSASE RV3428C-RELATED"/>
    <property type="match status" value="1"/>
</dbReference>
<dbReference type="Proteomes" id="UP000275719">
    <property type="component" value="Unassembled WGS sequence"/>
</dbReference>
<dbReference type="InterPro" id="IPR012337">
    <property type="entry name" value="RNaseH-like_sf"/>
</dbReference>
<evidence type="ECO:0000259" key="2">
    <source>
        <dbReference type="PROSITE" id="PS50994"/>
    </source>
</evidence>
<dbReference type="EMBL" id="RQVQ01000012">
    <property type="protein sequence ID" value="RRJ91237.1"/>
    <property type="molecule type" value="Genomic_DNA"/>
</dbReference>
<dbReference type="NCBIfam" id="NF033546">
    <property type="entry name" value="transpos_IS21"/>
    <property type="match status" value="1"/>
</dbReference>
<evidence type="ECO:0000313" key="4">
    <source>
        <dbReference type="Proteomes" id="UP000275719"/>
    </source>
</evidence>
<protein>
    <submittedName>
        <fullName evidence="3">IS21 family transposase</fullName>
    </submittedName>
</protein>
<dbReference type="PROSITE" id="PS50994">
    <property type="entry name" value="INTEGRASE"/>
    <property type="match status" value="1"/>
</dbReference>
<comment type="caution">
    <text evidence="3">The sequence shown here is derived from an EMBL/GenBank/DDBJ whole genome shotgun (WGS) entry which is preliminary data.</text>
</comment>
<feature type="domain" description="Integrase catalytic" evidence="2">
    <location>
        <begin position="128"/>
        <end position="318"/>
    </location>
</feature>
<dbReference type="GO" id="GO:0003676">
    <property type="term" value="F:nucleic acid binding"/>
    <property type="evidence" value="ECO:0007669"/>
    <property type="project" value="InterPro"/>
</dbReference>
<dbReference type="GO" id="GO:0015074">
    <property type="term" value="P:DNA integration"/>
    <property type="evidence" value="ECO:0007669"/>
    <property type="project" value="InterPro"/>
</dbReference>
<dbReference type="InterPro" id="IPR001584">
    <property type="entry name" value="Integrase_cat-core"/>
</dbReference>
<dbReference type="InterPro" id="IPR054353">
    <property type="entry name" value="IstA-like_C"/>
</dbReference>
<dbReference type="Gene3D" id="3.30.420.10">
    <property type="entry name" value="Ribonuclease H-like superfamily/Ribonuclease H"/>
    <property type="match status" value="1"/>
</dbReference>
<name>A0A3P3WA74_9FLAO</name>
<proteinExistence type="inferred from homology"/>
<organism evidence="3 4">
    <name type="scientific">Paenimyroides tangerinum</name>
    <dbReference type="NCBI Taxonomy" id="2488728"/>
    <lineage>
        <taxon>Bacteria</taxon>
        <taxon>Pseudomonadati</taxon>
        <taxon>Bacteroidota</taxon>
        <taxon>Flavobacteriia</taxon>
        <taxon>Flavobacteriales</taxon>
        <taxon>Flavobacteriaceae</taxon>
        <taxon>Paenimyroides</taxon>
    </lineage>
</organism>
<dbReference type="PANTHER" id="PTHR35004">
    <property type="entry name" value="TRANSPOSASE RV3428C-RELATED"/>
    <property type="match status" value="1"/>
</dbReference>
<dbReference type="OrthoDB" id="3193769at2"/>